<reference evidence="2 3" key="1">
    <citation type="journal article" date="2019" name="PLoS Biol.">
        <title>Sex chromosomes control vertical transmission of feminizing Wolbachia symbionts in an isopod.</title>
        <authorList>
            <person name="Becking T."/>
            <person name="Chebbi M.A."/>
            <person name="Giraud I."/>
            <person name="Moumen B."/>
            <person name="Laverre T."/>
            <person name="Caubet Y."/>
            <person name="Peccoud J."/>
            <person name="Gilbert C."/>
            <person name="Cordaux R."/>
        </authorList>
    </citation>
    <scope>NUCLEOTIDE SEQUENCE [LARGE SCALE GENOMIC DNA]</scope>
    <source>
        <strain evidence="2">ANa2</strain>
        <tissue evidence="2">Whole body excluding digestive tract and cuticle</tissue>
    </source>
</reference>
<accession>A0A5N5TLB7</accession>
<feature type="region of interest" description="Disordered" evidence="1">
    <location>
        <begin position="69"/>
        <end position="103"/>
    </location>
</feature>
<dbReference type="AlphaFoldDB" id="A0A5N5TLB7"/>
<gene>
    <name evidence="2" type="ORF">Anas_00646</name>
</gene>
<keyword evidence="3" id="KW-1185">Reference proteome</keyword>
<comment type="caution">
    <text evidence="2">The sequence shown here is derived from an EMBL/GenBank/DDBJ whole genome shotgun (WGS) entry which is preliminary data.</text>
</comment>
<sequence length="137" mass="15565">MSSDINSAAYRRELRKKKILENAELRKQKIFGLNSMNVVQNKDFDCETNQVPSLNHKLVKDLESSKSIIEDDEKAETSSTKSFESQASSKSQNQDNYSLSSKDAKLVNDIMKNMPDPLYEYLAENIPCEPHSCSRKG</sequence>
<proteinExistence type="predicted"/>
<evidence type="ECO:0000313" key="2">
    <source>
        <dbReference type="EMBL" id="KAB7506929.1"/>
    </source>
</evidence>
<evidence type="ECO:0000313" key="3">
    <source>
        <dbReference type="Proteomes" id="UP000326759"/>
    </source>
</evidence>
<evidence type="ECO:0000256" key="1">
    <source>
        <dbReference type="SAM" id="MobiDB-lite"/>
    </source>
</evidence>
<name>A0A5N5TLB7_9CRUS</name>
<dbReference type="EMBL" id="SEYY01000585">
    <property type="protein sequence ID" value="KAB7506929.1"/>
    <property type="molecule type" value="Genomic_DNA"/>
</dbReference>
<protein>
    <submittedName>
        <fullName evidence="2">Uncharacterized protein</fullName>
    </submittedName>
</protein>
<feature type="compositionally biased region" description="Polar residues" evidence="1">
    <location>
        <begin position="77"/>
        <end position="101"/>
    </location>
</feature>
<dbReference type="Proteomes" id="UP000326759">
    <property type="component" value="Unassembled WGS sequence"/>
</dbReference>
<organism evidence="2 3">
    <name type="scientific">Armadillidium nasatum</name>
    <dbReference type="NCBI Taxonomy" id="96803"/>
    <lineage>
        <taxon>Eukaryota</taxon>
        <taxon>Metazoa</taxon>
        <taxon>Ecdysozoa</taxon>
        <taxon>Arthropoda</taxon>
        <taxon>Crustacea</taxon>
        <taxon>Multicrustacea</taxon>
        <taxon>Malacostraca</taxon>
        <taxon>Eumalacostraca</taxon>
        <taxon>Peracarida</taxon>
        <taxon>Isopoda</taxon>
        <taxon>Oniscidea</taxon>
        <taxon>Crinocheta</taxon>
        <taxon>Armadillidiidae</taxon>
        <taxon>Armadillidium</taxon>
    </lineage>
</organism>